<evidence type="ECO:0000256" key="1">
    <source>
        <dbReference type="ARBA" id="ARBA00005772"/>
    </source>
</evidence>
<comment type="similarity">
    <text evidence="1">Belongs to the CRISPR-associated Csm4 family.</text>
</comment>
<evidence type="ECO:0000313" key="5">
    <source>
        <dbReference type="EMBL" id="MEE6112575.1"/>
    </source>
</evidence>
<dbReference type="EMBL" id="JAMDKS010000008">
    <property type="protein sequence ID" value="MEE6112575.1"/>
    <property type="molecule type" value="Genomic_DNA"/>
</dbReference>
<dbReference type="InterPro" id="IPR005510">
    <property type="entry name" value="Csm4"/>
</dbReference>
<reference evidence="5 6" key="1">
    <citation type="journal article" date="2022" name="Front. Microbiol.">
        <title>Commensal bacteria contribute to the growth of multidrug-resistant Avibacterium paragallinarum in chickens.</title>
        <authorList>
            <person name="Zhu J."/>
            <person name="Chen Y."/>
            <person name="Wu Y."/>
            <person name="Wang Y."/>
            <person name="Zhu K."/>
        </authorList>
    </citation>
    <scope>NUCLEOTIDE SEQUENCE [LARGE SCALE GENOMIC DNA]</scope>
    <source>
        <strain evidence="5 6">AV12</strain>
    </source>
</reference>
<comment type="caution">
    <text evidence="5">The sequence shown here is derived from an EMBL/GenBank/DDBJ whole genome shotgun (WGS) entry which is preliminary data.</text>
</comment>
<evidence type="ECO:0000256" key="2">
    <source>
        <dbReference type="ARBA" id="ARBA00016109"/>
    </source>
</evidence>
<keyword evidence="4" id="KW-0051">Antiviral defense</keyword>
<accession>A0ABU7QPQ2</accession>
<sequence>MKTYRFTLRPMSAFGTPLMGDTLFGQLCWAIVHRFSSEKLTALLQGYDSQKPFMVVSNAMPAGYIPMPVLPSGLWYQKLDADRKKLKKLAWIKADSIASQAVNQWQGIAFHQQEKQVISSGIEYEQLHNSINRQTQTTGEDAFAPFATSQVRYENGTEFDLYIVLDEQRFSLSDLQLVLQDIGQFGYGRDASTGLGKFILTDQPQQVDFSNSKANAYLTLANTAPQNLGLDKSRCFYQLTTRFGRHGSLAALDENPFKKPIILAKAGAIFTPEQWIDRSFLGNGLTSVSFSQANAVHQGYAPVISVELDFTDKE</sequence>
<evidence type="ECO:0000256" key="3">
    <source>
        <dbReference type="ARBA" id="ARBA00022884"/>
    </source>
</evidence>
<keyword evidence="3" id="KW-0694">RNA-binding</keyword>
<dbReference type="NCBIfam" id="TIGR01903">
    <property type="entry name" value="cas5_csm4"/>
    <property type="match status" value="1"/>
</dbReference>
<dbReference type="Proteomes" id="UP001352533">
    <property type="component" value="Unassembled WGS sequence"/>
</dbReference>
<name>A0ABU7QPQ2_AVIPA</name>
<organism evidence="5 6">
    <name type="scientific">Avibacterium paragallinarum</name>
    <name type="common">Haemophilus gallinarum</name>
    <dbReference type="NCBI Taxonomy" id="728"/>
    <lineage>
        <taxon>Bacteria</taxon>
        <taxon>Pseudomonadati</taxon>
        <taxon>Pseudomonadota</taxon>
        <taxon>Gammaproteobacteria</taxon>
        <taxon>Pasteurellales</taxon>
        <taxon>Pasteurellaceae</taxon>
        <taxon>Avibacterium</taxon>
    </lineage>
</organism>
<evidence type="ECO:0000256" key="4">
    <source>
        <dbReference type="ARBA" id="ARBA00023118"/>
    </source>
</evidence>
<proteinExistence type="inferred from homology"/>
<evidence type="ECO:0000313" key="6">
    <source>
        <dbReference type="Proteomes" id="UP001352533"/>
    </source>
</evidence>
<keyword evidence="6" id="KW-1185">Reference proteome</keyword>
<dbReference type="RefSeq" id="WP_194751063.1">
    <property type="nucleotide sequence ID" value="NZ_JACEWB010000008.1"/>
</dbReference>
<protein>
    <recommendedName>
        <fullName evidence="2">CRISPR system Cms protein Csm4</fullName>
    </recommendedName>
</protein>
<gene>
    <name evidence="5" type="ORF">M5S25_05085</name>
</gene>